<dbReference type="EMBL" id="LN902848">
    <property type="protein sequence ID" value="CDS43454.1"/>
    <property type="molecule type" value="Genomic_DNA"/>
</dbReference>
<dbReference type="OrthoDB" id="10057618at2759"/>
<dbReference type="InterPro" id="IPR011993">
    <property type="entry name" value="PH-like_dom_sf"/>
</dbReference>
<feature type="region of interest" description="Disordered" evidence="1">
    <location>
        <begin position="511"/>
        <end position="535"/>
    </location>
</feature>
<dbReference type="Gene3D" id="1.20.80.10">
    <property type="match status" value="1"/>
</dbReference>
<dbReference type="Proteomes" id="UP000017246">
    <property type="component" value="Unassembled WGS sequence"/>
</dbReference>
<dbReference type="STRING" id="6211.A0A068YFX4"/>
<feature type="region of interest" description="Disordered" evidence="1">
    <location>
        <begin position="452"/>
        <end position="473"/>
    </location>
</feature>
<dbReference type="PANTHER" id="PTHR16160:SF13">
    <property type="entry name" value="FERMITIN 2-RELATED"/>
    <property type="match status" value="1"/>
</dbReference>
<sequence length="1060" mass="116976">MISDGGHYVDGSWLLSVRIDSLNVDREMRVKGDWSIGRVLVGLIEGLAHPQKLACEASDISLSPGIINSGWSDFALWWPLKNRWILQTHASLDQYGLQADARLHFIRVHGRLRVQLPDLQTRVFCDVNFTEPVFRVVILICKHLGIAHPEELSLQYPDFDRFCNPVHGKMPSIWNEQWSTLPASARRSFRKLAFTSPSKTGLRQKRPASCIISSTDQTDKPERNVITNNQTMPRRPQVYGPPRVRNRPISGNSPLSPPRPDSVYLSQSLCGAPLSKLETCDDPSLVSSPQMPLSEALTSGSIQRQRGFFARARFSNVWLELGRSLMEQGIYPATLNLDDTLDSATINLETERKENGVNGVQTDTIPMLRLRFKYNAFYDLTRKNSAVRINQLFEQARWSVVSETIECTNEEAALFAALQLQLRQISSSSDPQSSSREPRSFSISGEIVEVNGHSRSISPPLSQPVRRPSSSFGSDAFISRPANPSVQDLEHEIDLLLDDLTTTCLQQDRSNLIRGGPSSTHHFPRRFSTPYRPRWERNNRNGGGVEVSLPELAAYLKVCKPRAFGIKTYRRFYVVLKKTSLLMFKTQEDCQNSQPPVDSVCLLGCESWPDLSPTSDRYALRIFTPLLKQALPLSSALRADSGVVDGGVMGDSDSVSLTTRLKRRASLLSLTSLGGLNAVCGRAVSRASGLLNELILRLPDEAHYVEWAAAVRLAGSLSLGCAGAATPETVRRLFEAEKRATTSLLQLLTPLPMKITSLRTDSKNPVGAAERLWLLQNISVILPYRLAGEQAGGGGTMQSKASEPIAPNTGALSPAKEEANERLVRHIMDIRGRLTEMSTTEVKLQYIGHWQQLTGNGVIYFVARFETSVPVATALGLPADTPDQAYSTLSFHSSHIHPTSRQVTISFSRRDEVVGIGNGRVARHDLTTGEIHAAWRLEMIQGWNVNRELNELVLMLAPTATSPSTATTTTATTINTTKSHPIPTSFPSTGGRVVIRPIGVPVQKVSEVLGANVFLSLRSPTKSQELDEALFYRLIGASPMKSLYANITPASTTAATTLPR</sequence>
<dbReference type="InterPro" id="IPR040790">
    <property type="entry name" value="Kindlin_2_N"/>
</dbReference>
<dbReference type="Gene3D" id="2.30.29.30">
    <property type="entry name" value="Pleckstrin-homology domain (PH domain)/Phosphotyrosine-binding domain (PTB)"/>
    <property type="match status" value="1"/>
</dbReference>
<dbReference type="GO" id="GO:0007160">
    <property type="term" value="P:cell-matrix adhesion"/>
    <property type="evidence" value="ECO:0007669"/>
    <property type="project" value="TreeGrafter"/>
</dbReference>
<evidence type="ECO:0000259" key="2">
    <source>
        <dbReference type="SMART" id="SM00295"/>
    </source>
</evidence>
<evidence type="ECO:0000256" key="1">
    <source>
        <dbReference type="SAM" id="MobiDB-lite"/>
    </source>
</evidence>
<dbReference type="SMART" id="SM00295">
    <property type="entry name" value="B41"/>
    <property type="match status" value="1"/>
</dbReference>
<dbReference type="eggNOG" id="KOG3727">
    <property type="taxonomic scope" value="Eukaryota"/>
</dbReference>
<dbReference type="InterPro" id="IPR019749">
    <property type="entry name" value="Band_41_domain"/>
</dbReference>
<feature type="region of interest" description="Disordered" evidence="1">
    <location>
        <begin position="793"/>
        <end position="817"/>
    </location>
</feature>
<accession>A0A068YFX4</accession>
<reference evidence="3" key="2">
    <citation type="submission" date="2015-11" db="EMBL/GenBank/DDBJ databases">
        <authorList>
            <person name="Zhang Y."/>
            <person name="Guo Z."/>
        </authorList>
    </citation>
    <scope>NUCLEOTIDE SEQUENCE</scope>
</reference>
<dbReference type="Pfam" id="PF00373">
    <property type="entry name" value="FERM_M"/>
    <property type="match status" value="1"/>
</dbReference>
<keyword evidence="4" id="KW-1185">Reference proteome</keyword>
<dbReference type="GO" id="GO:0007229">
    <property type="term" value="P:integrin-mediated signaling pathway"/>
    <property type="evidence" value="ECO:0007669"/>
    <property type="project" value="InterPro"/>
</dbReference>
<dbReference type="SUPFAM" id="SSF47031">
    <property type="entry name" value="Second domain of FERM"/>
    <property type="match status" value="1"/>
</dbReference>
<dbReference type="GO" id="GO:0005178">
    <property type="term" value="F:integrin binding"/>
    <property type="evidence" value="ECO:0007669"/>
    <property type="project" value="TreeGrafter"/>
</dbReference>
<dbReference type="InterPro" id="IPR014352">
    <property type="entry name" value="FERM/acyl-CoA-bd_prot_sf"/>
</dbReference>
<dbReference type="CDD" id="cd17095">
    <property type="entry name" value="FERM_F0_kindlins"/>
    <property type="match status" value="1"/>
</dbReference>
<dbReference type="Pfam" id="PF18124">
    <property type="entry name" value="Kindlin_2_N"/>
    <property type="match status" value="1"/>
</dbReference>
<dbReference type="Gene3D" id="3.10.20.90">
    <property type="entry name" value="Phosphatidylinositol 3-kinase Catalytic Subunit, Chain A, domain 1"/>
    <property type="match status" value="2"/>
</dbReference>
<dbReference type="InterPro" id="IPR037843">
    <property type="entry name" value="Kindlin/fermitin"/>
</dbReference>
<reference evidence="3" key="1">
    <citation type="journal article" date="2013" name="Nature">
        <title>The genomes of four tapeworm species reveal adaptations to parasitism.</title>
        <authorList>
            <person name="Tsai I.J."/>
            <person name="Zarowiecki M."/>
            <person name="Holroyd N."/>
            <person name="Garciarrubio A."/>
            <person name="Sanchez-Flores A."/>
            <person name="Brooks K.L."/>
            <person name="Tracey A."/>
            <person name="Bobes R.J."/>
            <person name="Fragoso G."/>
            <person name="Sciutto E."/>
            <person name="Aslett M."/>
            <person name="Beasley H."/>
            <person name="Bennett H.M."/>
            <person name="Cai J."/>
            <person name="Camicia F."/>
            <person name="Clark R."/>
            <person name="Cucher M."/>
            <person name="De Silva N."/>
            <person name="Day T.A."/>
            <person name="Deplazes P."/>
            <person name="Estrada K."/>
            <person name="Fernandez C."/>
            <person name="Holland P.W."/>
            <person name="Hou J."/>
            <person name="Hu S."/>
            <person name="Huckvale T."/>
            <person name="Hung S.S."/>
            <person name="Kamenetzky L."/>
            <person name="Keane J.A."/>
            <person name="Kiss F."/>
            <person name="Koziol U."/>
            <person name="Lambert O."/>
            <person name="Liu K."/>
            <person name="Luo X."/>
            <person name="Luo Y."/>
            <person name="Macchiaroli N."/>
            <person name="Nichol S."/>
            <person name="Paps J."/>
            <person name="Parkinson J."/>
            <person name="Pouchkina-Stantcheva N."/>
            <person name="Riddiford N."/>
            <person name="Rosenzvit M."/>
            <person name="Salinas G."/>
            <person name="Wasmuth J.D."/>
            <person name="Zamanian M."/>
            <person name="Zheng Y."/>
            <person name="Cai X."/>
            <person name="Soberon X."/>
            <person name="Olson P.D."/>
            <person name="Laclette J.P."/>
            <person name="Brehm K."/>
            <person name="Berriman M."/>
            <person name="Garciarrubio A."/>
            <person name="Bobes R.J."/>
            <person name="Fragoso G."/>
            <person name="Sanchez-Flores A."/>
            <person name="Estrada K."/>
            <person name="Cevallos M.A."/>
            <person name="Morett E."/>
            <person name="Gonzalez V."/>
            <person name="Portillo T."/>
            <person name="Ochoa-Leyva A."/>
            <person name="Jose M.V."/>
            <person name="Sciutto E."/>
            <person name="Landa A."/>
            <person name="Jimenez L."/>
            <person name="Valdes V."/>
            <person name="Carrero J.C."/>
            <person name="Larralde C."/>
            <person name="Morales-Montor J."/>
            <person name="Limon-Lason J."/>
            <person name="Soberon X."/>
            <person name="Laclette J.P."/>
        </authorList>
    </citation>
    <scope>NUCLEOTIDE SEQUENCE [LARGE SCALE GENOMIC DNA]</scope>
</reference>
<gene>
    <name evidence="3" type="ORF">EmuJ_001122100</name>
</gene>
<dbReference type="InterPro" id="IPR035963">
    <property type="entry name" value="FERM_2"/>
</dbReference>
<dbReference type="SUPFAM" id="SSF50729">
    <property type="entry name" value="PH domain-like"/>
    <property type="match status" value="1"/>
</dbReference>
<dbReference type="CDD" id="cd14473">
    <property type="entry name" value="FERM_B-lobe"/>
    <property type="match status" value="1"/>
</dbReference>
<proteinExistence type="predicted"/>
<dbReference type="OMA" id="GMFFCAP"/>
<dbReference type="PANTHER" id="PTHR16160">
    <property type="entry name" value="FERMITIN 2-RELATED"/>
    <property type="match status" value="1"/>
</dbReference>
<evidence type="ECO:0000313" key="4">
    <source>
        <dbReference type="Proteomes" id="UP000017246"/>
    </source>
</evidence>
<feature type="region of interest" description="Disordered" evidence="1">
    <location>
        <begin position="214"/>
        <end position="262"/>
    </location>
</feature>
<organism evidence="3 4">
    <name type="scientific">Echinococcus multilocularis</name>
    <name type="common">Fox tapeworm</name>
    <dbReference type="NCBI Taxonomy" id="6211"/>
    <lineage>
        <taxon>Eukaryota</taxon>
        <taxon>Metazoa</taxon>
        <taxon>Spiralia</taxon>
        <taxon>Lophotrochozoa</taxon>
        <taxon>Platyhelminthes</taxon>
        <taxon>Cestoda</taxon>
        <taxon>Eucestoda</taxon>
        <taxon>Cyclophyllidea</taxon>
        <taxon>Taeniidae</taxon>
        <taxon>Echinococcus</taxon>
    </lineage>
</organism>
<dbReference type="InterPro" id="IPR019748">
    <property type="entry name" value="FERM_central"/>
</dbReference>
<protein>
    <submittedName>
        <fullName evidence="3">Unc 112 protein</fullName>
    </submittedName>
</protein>
<name>A0A068YFX4_ECHMU</name>
<feature type="domain" description="Band 4.1" evidence="2">
    <location>
        <begin position="106"/>
        <end position="861"/>
    </location>
</feature>
<evidence type="ECO:0000313" key="3">
    <source>
        <dbReference type="EMBL" id="CDS43454.1"/>
    </source>
</evidence>
<dbReference type="GO" id="GO:0030055">
    <property type="term" value="C:cell-substrate junction"/>
    <property type="evidence" value="ECO:0007669"/>
    <property type="project" value="TreeGrafter"/>
</dbReference>
<dbReference type="AlphaFoldDB" id="A0A068YFX4"/>